<comment type="caution">
    <text evidence="1">The sequence shown here is derived from an EMBL/GenBank/DDBJ whole genome shotgun (WGS) entry which is preliminary data.</text>
</comment>
<organism evidence="1 2">
    <name type="scientific">Paenibacillus turicensis</name>
    <dbReference type="NCBI Taxonomy" id="160487"/>
    <lineage>
        <taxon>Bacteria</taxon>
        <taxon>Bacillati</taxon>
        <taxon>Bacillota</taxon>
        <taxon>Bacilli</taxon>
        <taxon>Bacillales</taxon>
        <taxon>Paenibacillaceae</taxon>
        <taxon>Paenibacillus</taxon>
    </lineage>
</organism>
<accession>A0ABS4FSW9</accession>
<evidence type="ECO:0000313" key="1">
    <source>
        <dbReference type="EMBL" id="MBP1905675.1"/>
    </source>
</evidence>
<dbReference type="EMBL" id="JAGGKG010000010">
    <property type="protein sequence ID" value="MBP1905675.1"/>
    <property type="molecule type" value="Genomic_DNA"/>
</dbReference>
<name>A0ABS4FSW9_9BACL</name>
<gene>
    <name evidence="1" type="ORF">J2Z32_002323</name>
</gene>
<evidence type="ECO:0000313" key="2">
    <source>
        <dbReference type="Proteomes" id="UP001519272"/>
    </source>
</evidence>
<keyword evidence="2" id="KW-1185">Reference proteome</keyword>
<sequence>MSLSTFVIQTEKGETIILDKQKCRMQVFPDVGHYPKLQITSLVDIVGLRDLLIDAYPLDVFVRTNP</sequence>
<protein>
    <submittedName>
        <fullName evidence="1">Uncharacterized protein</fullName>
    </submittedName>
</protein>
<dbReference type="Proteomes" id="UP001519272">
    <property type="component" value="Unassembled WGS sequence"/>
</dbReference>
<reference evidence="1 2" key="1">
    <citation type="submission" date="2021-03" db="EMBL/GenBank/DDBJ databases">
        <title>Genomic Encyclopedia of Type Strains, Phase IV (KMG-IV): sequencing the most valuable type-strain genomes for metagenomic binning, comparative biology and taxonomic classification.</title>
        <authorList>
            <person name="Goeker M."/>
        </authorList>
    </citation>
    <scope>NUCLEOTIDE SEQUENCE [LARGE SCALE GENOMIC DNA]</scope>
    <source>
        <strain evidence="1 2">DSM 14349</strain>
    </source>
</reference>
<proteinExistence type="predicted"/>